<name>A0A5N4BP37_9FLAO</name>
<protein>
    <recommendedName>
        <fullName evidence="3">Lipoprotein</fullName>
    </recommendedName>
</protein>
<accession>A0A5N4BP37</accession>
<reference evidence="1 2" key="1">
    <citation type="journal article" date="2019" name="Stand. Genomic Sci.">
        <title>Draft Whole-Genome Sequence of a Novel Chryseobacterium viscerum Strain Isolated from Fresh Water at Dripping Springs, New Mexico.</title>
        <authorList>
            <person name="Kyndt J.A."/>
            <person name="Moore T.C."/>
        </authorList>
    </citation>
    <scope>NUCLEOTIDE SEQUENCE [LARGE SCALE GENOMIC DNA]</scope>
    <source>
        <strain evidence="1 2">DPS</strain>
    </source>
</reference>
<sequence>MKPSIITTFSFAIILASCSEKYQKLSSKNSDTEELLKKIKPNSKVSYWQIEHFPNYKDQTKSSEIIFSKGKYSIETASKPPDNKSDWNGFFTGCQPMFCAYRIVYLENSIWKTAKSKDELANFIDTIDNESEAFLIGKINDYEVDFYSTEGNGFIKEKTGYKVKMMKYNSCPESKESFTLFINESGKIMSTKSNGFYLKSKNCIVY</sequence>
<dbReference type="RefSeq" id="WP_152290303.1">
    <property type="nucleotide sequence ID" value="NZ_VTPV01000007.1"/>
</dbReference>
<comment type="caution">
    <text evidence="1">The sequence shown here is derived from an EMBL/GenBank/DDBJ whole genome shotgun (WGS) entry which is preliminary data.</text>
</comment>
<proteinExistence type="predicted"/>
<keyword evidence="2" id="KW-1185">Reference proteome</keyword>
<organism evidence="1 2">
    <name type="scientific">Chryseobacterium viscerum</name>
    <dbReference type="NCBI Taxonomy" id="1037377"/>
    <lineage>
        <taxon>Bacteria</taxon>
        <taxon>Pseudomonadati</taxon>
        <taxon>Bacteroidota</taxon>
        <taxon>Flavobacteriia</taxon>
        <taxon>Flavobacteriales</taxon>
        <taxon>Weeksellaceae</taxon>
        <taxon>Chryseobacterium group</taxon>
        <taxon>Chryseobacterium</taxon>
    </lineage>
</organism>
<dbReference type="Proteomes" id="UP000326384">
    <property type="component" value="Unassembled WGS sequence"/>
</dbReference>
<evidence type="ECO:0008006" key="3">
    <source>
        <dbReference type="Google" id="ProtNLM"/>
    </source>
</evidence>
<dbReference type="PROSITE" id="PS51257">
    <property type="entry name" value="PROKAR_LIPOPROTEIN"/>
    <property type="match status" value="1"/>
</dbReference>
<gene>
    <name evidence="1" type="ORF">F8D52_13510</name>
</gene>
<dbReference type="EMBL" id="VTPV01000007">
    <property type="protein sequence ID" value="KAB1230199.1"/>
    <property type="molecule type" value="Genomic_DNA"/>
</dbReference>
<evidence type="ECO:0000313" key="1">
    <source>
        <dbReference type="EMBL" id="KAB1230199.1"/>
    </source>
</evidence>
<evidence type="ECO:0000313" key="2">
    <source>
        <dbReference type="Proteomes" id="UP000326384"/>
    </source>
</evidence>